<reference evidence="1 2" key="1">
    <citation type="journal article" date="2022" name="Genome Biol. Evol.">
        <title>The Spruce Budworm Genome: Reconstructing the Evolutionary History of Antifreeze Proteins.</title>
        <authorList>
            <person name="Beliveau C."/>
            <person name="Gagne P."/>
            <person name="Picq S."/>
            <person name="Vernygora O."/>
            <person name="Keeling C.I."/>
            <person name="Pinkney K."/>
            <person name="Doucet D."/>
            <person name="Wen F."/>
            <person name="Johnston J.S."/>
            <person name="Maaroufi H."/>
            <person name="Boyle B."/>
            <person name="Laroche J."/>
            <person name="Dewar K."/>
            <person name="Juretic N."/>
            <person name="Blackburn G."/>
            <person name="Nisole A."/>
            <person name="Brunet B."/>
            <person name="Brandao M."/>
            <person name="Lumley L."/>
            <person name="Duan J."/>
            <person name="Quan G."/>
            <person name="Lucarotti C.J."/>
            <person name="Roe A.D."/>
            <person name="Sperling F.A.H."/>
            <person name="Levesque R.C."/>
            <person name="Cusson M."/>
        </authorList>
    </citation>
    <scope>NUCLEOTIDE SEQUENCE [LARGE SCALE GENOMIC DNA]</scope>
    <source>
        <strain evidence="1">Glfc:IPQL:Cfum</strain>
    </source>
</reference>
<keyword evidence="2" id="KW-1185">Reference proteome</keyword>
<proteinExistence type="predicted"/>
<dbReference type="EMBL" id="CM046106">
    <property type="protein sequence ID" value="KAI8435850.1"/>
    <property type="molecule type" value="Genomic_DNA"/>
</dbReference>
<comment type="caution">
    <text evidence="1">The sequence shown here is derived from an EMBL/GenBank/DDBJ whole genome shotgun (WGS) entry which is preliminary data.</text>
</comment>
<dbReference type="Proteomes" id="UP001064048">
    <property type="component" value="Chromosome 6"/>
</dbReference>
<organism evidence="1 2">
    <name type="scientific">Choristoneura fumiferana</name>
    <name type="common">Spruce budworm moth</name>
    <name type="synonym">Archips fumiferana</name>
    <dbReference type="NCBI Taxonomy" id="7141"/>
    <lineage>
        <taxon>Eukaryota</taxon>
        <taxon>Metazoa</taxon>
        <taxon>Ecdysozoa</taxon>
        <taxon>Arthropoda</taxon>
        <taxon>Hexapoda</taxon>
        <taxon>Insecta</taxon>
        <taxon>Pterygota</taxon>
        <taxon>Neoptera</taxon>
        <taxon>Endopterygota</taxon>
        <taxon>Lepidoptera</taxon>
        <taxon>Glossata</taxon>
        <taxon>Ditrysia</taxon>
        <taxon>Tortricoidea</taxon>
        <taxon>Tortricidae</taxon>
        <taxon>Tortricinae</taxon>
        <taxon>Choristoneura</taxon>
    </lineage>
</organism>
<protein>
    <submittedName>
        <fullName evidence="1">Uncharacterized protein</fullName>
    </submittedName>
</protein>
<sequence>MESVFVYAAARRQVGVRACGARAGAGRGGGGGDARAARRHTPSSCRTRTSCDAHMSGANGRHVPHEEPLERQRGCEMQQAGVHEERRPRPVELVRPSPPHEWKHAADVVKAGHLKSPITNFKN</sequence>
<evidence type="ECO:0000313" key="2">
    <source>
        <dbReference type="Proteomes" id="UP001064048"/>
    </source>
</evidence>
<gene>
    <name evidence="1" type="ORF">MSG28_004066</name>
</gene>
<name>A0ACC0KHR4_CHOFU</name>
<evidence type="ECO:0000313" key="1">
    <source>
        <dbReference type="EMBL" id="KAI8435850.1"/>
    </source>
</evidence>
<accession>A0ACC0KHR4</accession>